<feature type="active site" description="Nucleophile" evidence="2 3">
    <location>
        <position position="182"/>
    </location>
</feature>
<dbReference type="UniPathway" id="UPA00051">
    <property type="reaction ID" value="UER00074"/>
</dbReference>
<comment type="similarity">
    <text evidence="2">Belongs to the AB hydrolase superfamily. MetX family.</text>
</comment>
<dbReference type="AlphaFoldDB" id="A0A0D0IQA6"/>
<dbReference type="SUPFAM" id="SSF53474">
    <property type="entry name" value="alpha/beta-Hydrolases"/>
    <property type="match status" value="1"/>
</dbReference>
<comment type="caution">
    <text evidence="5">The sequence shown here is derived from an EMBL/GenBank/DDBJ whole genome shotgun (WGS) entry which is preliminary data.</text>
</comment>
<proteinExistence type="inferred from homology"/>
<keyword evidence="2" id="KW-0963">Cytoplasm</keyword>
<dbReference type="EMBL" id="JXSQ01000004">
    <property type="protein sequence ID" value="KIP53212.1"/>
    <property type="molecule type" value="Genomic_DNA"/>
</dbReference>
<dbReference type="OrthoDB" id="9800754at2"/>
<dbReference type="PANTHER" id="PTHR32268">
    <property type="entry name" value="HOMOSERINE O-ACETYLTRANSFERASE"/>
    <property type="match status" value="1"/>
</dbReference>
<dbReference type="Gene3D" id="3.40.50.1820">
    <property type="entry name" value="alpha/beta hydrolase"/>
    <property type="match status" value="1"/>
</dbReference>
<dbReference type="GO" id="GO:0009092">
    <property type="term" value="P:homoserine metabolic process"/>
    <property type="evidence" value="ECO:0007669"/>
    <property type="project" value="TreeGrafter"/>
</dbReference>
<dbReference type="NCBIfam" id="TIGR01392">
    <property type="entry name" value="homoserO_Ac_trn"/>
    <property type="match status" value="1"/>
</dbReference>
<evidence type="ECO:0000256" key="3">
    <source>
        <dbReference type="PIRSR" id="PIRSR000443-1"/>
    </source>
</evidence>
<accession>A0A0D0IQA6</accession>
<organism evidence="5 6">
    <name type="scientific">Leucobacter komagatae</name>
    <dbReference type="NCBI Taxonomy" id="55969"/>
    <lineage>
        <taxon>Bacteria</taxon>
        <taxon>Bacillati</taxon>
        <taxon>Actinomycetota</taxon>
        <taxon>Actinomycetes</taxon>
        <taxon>Micrococcales</taxon>
        <taxon>Microbacteriaceae</taxon>
        <taxon>Leucobacter</taxon>
    </lineage>
</organism>
<protein>
    <recommendedName>
        <fullName evidence="2">Homoserine O-acetyltransferase</fullName>
        <shortName evidence="2">HAT</shortName>
        <ecNumber evidence="2">2.3.1.31</ecNumber>
    </recommendedName>
    <alternativeName>
        <fullName evidence="2">Homoserine transacetylase</fullName>
        <shortName evidence="2">HTA</shortName>
    </alternativeName>
</protein>
<comment type="subcellular location">
    <subcellularLocation>
        <location evidence="2">Cytoplasm</location>
    </subcellularLocation>
</comment>
<dbReference type="GO" id="GO:0004414">
    <property type="term" value="F:homoserine O-acetyltransferase activity"/>
    <property type="evidence" value="ECO:0007669"/>
    <property type="project" value="UniProtKB-UniRule"/>
</dbReference>
<comment type="subunit">
    <text evidence="2">Homodimer.</text>
</comment>
<dbReference type="Pfam" id="PF00561">
    <property type="entry name" value="Abhydrolase_1"/>
    <property type="match status" value="1"/>
</dbReference>
<evidence type="ECO:0000313" key="6">
    <source>
        <dbReference type="Proteomes" id="UP000032120"/>
    </source>
</evidence>
<dbReference type="PIRSF" id="PIRSF000443">
    <property type="entry name" value="Homoser_Ac_trans"/>
    <property type="match status" value="1"/>
</dbReference>
<comment type="pathway">
    <text evidence="2">Amino-acid biosynthesis; L-methionine biosynthesis via de novo pathway; O-acetyl-L-homoserine from L-homoserine: step 1/1.</text>
</comment>
<feature type="binding site" evidence="2">
    <location>
        <position position="382"/>
    </location>
    <ligand>
        <name>substrate</name>
    </ligand>
</feature>
<dbReference type="NCBIfam" id="NF001209">
    <property type="entry name" value="PRK00175.1"/>
    <property type="match status" value="1"/>
</dbReference>
<keyword evidence="2" id="KW-0486">Methionine biosynthesis</keyword>
<keyword evidence="6" id="KW-1185">Reference proteome</keyword>
<feature type="binding site" evidence="2">
    <location>
        <position position="254"/>
    </location>
    <ligand>
        <name>substrate</name>
    </ligand>
</feature>
<feature type="active site" evidence="2 3">
    <location>
        <position position="348"/>
    </location>
</feature>
<evidence type="ECO:0000259" key="4">
    <source>
        <dbReference type="Pfam" id="PF00561"/>
    </source>
</evidence>
<keyword evidence="1 2" id="KW-0808">Transferase</keyword>
<name>A0A0D0IQA6_9MICO</name>
<gene>
    <name evidence="2" type="primary">metXA</name>
    <name evidence="5" type="ORF">SD72_05255</name>
</gene>
<sequence>MDWQTPEDSFPTDFITDAQLRALMGRPPISGGWRDGDPVGNREFLSIGAITTEAGEELSNVRIAYEMFGELNAARDNAILVFHALTGDSHLVGAAGAGHPTDGWWSEIVGPGRALDTDRYCIIAPNVLGGCQGSTGPGSLAPDHSEWGARFPYLTIRDQVAAATRFADALGVDRFAAVIGGSMGGMHALEWGIMNPERTARLAVIAAPPVTTADQIGLNLVQLEAIRSDPAYHGGDYYDSPDGIGPHHGLATARRLALLNYRSNTELDERFGRSWQSAVSPLGGGGRFAVESYLDFHGNKFTRRFDANSYVTLVQAMNSHDVGRGRGGVRAALQTIELPTLVLGIPSDRLFTIEGQDEIAQHTPGSLDGTQATRIDSPYGHDSFLIEFELVGAQLARLLAT</sequence>
<dbReference type="RefSeq" id="WP_042543372.1">
    <property type="nucleotide sequence ID" value="NZ_JXSQ01000004.1"/>
</dbReference>
<reference evidence="5 6" key="1">
    <citation type="submission" date="2015-01" db="EMBL/GenBank/DDBJ databases">
        <title>Draft genome sequence of Leucobacter komagatae strain VKM ST2845.</title>
        <authorList>
            <person name="Karlyshev A.V."/>
            <person name="Kudryashova E.B."/>
        </authorList>
    </citation>
    <scope>NUCLEOTIDE SEQUENCE [LARGE SCALE GENOMIC DNA]</scope>
    <source>
        <strain evidence="5 6">VKM ST2845</strain>
    </source>
</reference>
<evidence type="ECO:0000313" key="5">
    <source>
        <dbReference type="EMBL" id="KIP53212.1"/>
    </source>
</evidence>
<feature type="active site" evidence="2 3">
    <location>
        <position position="381"/>
    </location>
</feature>
<comment type="catalytic activity">
    <reaction evidence="2">
        <text>L-homoserine + acetyl-CoA = O-acetyl-L-homoserine + CoA</text>
        <dbReference type="Rhea" id="RHEA:13701"/>
        <dbReference type="ChEBI" id="CHEBI:57287"/>
        <dbReference type="ChEBI" id="CHEBI:57288"/>
        <dbReference type="ChEBI" id="CHEBI:57476"/>
        <dbReference type="ChEBI" id="CHEBI:57716"/>
        <dbReference type="EC" id="2.3.1.31"/>
    </reaction>
</comment>
<dbReference type="PANTHER" id="PTHR32268:SF11">
    <property type="entry name" value="HOMOSERINE O-ACETYLTRANSFERASE"/>
    <property type="match status" value="1"/>
</dbReference>
<dbReference type="HAMAP" id="MF_00296">
    <property type="entry name" value="MetX_acyltransf"/>
    <property type="match status" value="1"/>
</dbReference>
<keyword evidence="2" id="KW-0012">Acyltransferase</keyword>
<comment type="caution">
    <text evidence="2">Lacks conserved residue(s) required for the propagation of feature annotation.</text>
</comment>
<evidence type="ECO:0000256" key="1">
    <source>
        <dbReference type="ARBA" id="ARBA00022679"/>
    </source>
</evidence>
<feature type="domain" description="AB hydrolase-1" evidence="4">
    <location>
        <begin position="77"/>
        <end position="386"/>
    </location>
</feature>
<dbReference type="EC" id="2.3.1.31" evidence="2"/>
<dbReference type="InterPro" id="IPR029058">
    <property type="entry name" value="AB_hydrolase_fold"/>
</dbReference>
<dbReference type="GO" id="GO:0005737">
    <property type="term" value="C:cytoplasm"/>
    <property type="evidence" value="ECO:0007669"/>
    <property type="project" value="UniProtKB-SubCell"/>
</dbReference>
<dbReference type="InterPro" id="IPR000073">
    <property type="entry name" value="AB_hydrolase_1"/>
</dbReference>
<dbReference type="Proteomes" id="UP000032120">
    <property type="component" value="Unassembled WGS sequence"/>
</dbReference>
<keyword evidence="2" id="KW-0028">Amino-acid biosynthesis</keyword>
<dbReference type="InterPro" id="IPR008220">
    <property type="entry name" value="HAT_MetX-like"/>
</dbReference>
<dbReference type="GO" id="GO:0009086">
    <property type="term" value="P:methionine biosynthetic process"/>
    <property type="evidence" value="ECO:0007669"/>
    <property type="project" value="UniProtKB-UniRule"/>
</dbReference>
<comment type="function">
    <text evidence="2">Transfers an acetyl group from acetyl-CoA to L-homoserine, forming acetyl-L-homoserine.</text>
</comment>
<evidence type="ECO:0000256" key="2">
    <source>
        <dbReference type="HAMAP-Rule" id="MF_00296"/>
    </source>
</evidence>